<feature type="compositionally biased region" description="Low complexity" evidence="1">
    <location>
        <begin position="47"/>
        <end position="68"/>
    </location>
</feature>
<dbReference type="Proteomes" id="UP000238348">
    <property type="component" value="Chromosome"/>
</dbReference>
<dbReference type="AlphaFoldDB" id="A0A2L0EUZ7"/>
<reference evidence="3 4" key="1">
    <citation type="submission" date="2015-09" db="EMBL/GenBank/DDBJ databases">
        <title>Sorangium comparison.</title>
        <authorList>
            <person name="Zaburannyi N."/>
            <person name="Bunk B."/>
            <person name="Overmann J."/>
            <person name="Mueller R."/>
        </authorList>
    </citation>
    <scope>NUCLEOTIDE SEQUENCE [LARGE SCALE GENOMIC DNA]</scope>
    <source>
        <strain evidence="3 4">So ce26</strain>
    </source>
</reference>
<name>A0A2L0EUZ7_SORCE</name>
<evidence type="ECO:0000313" key="3">
    <source>
        <dbReference type="EMBL" id="AUX43126.1"/>
    </source>
</evidence>
<evidence type="ECO:0000313" key="4">
    <source>
        <dbReference type="Proteomes" id="UP000238348"/>
    </source>
</evidence>
<proteinExistence type="predicted"/>
<evidence type="ECO:0000256" key="1">
    <source>
        <dbReference type="SAM" id="MobiDB-lite"/>
    </source>
</evidence>
<dbReference type="EMBL" id="CP012673">
    <property type="protein sequence ID" value="AUX43126.1"/>
    <property type="molecule type" value="Genomic_DNA"/>
</dbReference>
<feature type="compositionally biased region" description="Pro residues" evidence="1">
    <location>
        <begin position="358"/>
        <end position="367"/>
    </location>
</feature>
<dbReference type="OrthoDB" id="5496976at2"/>
<dbReference type="PANTHER" id="PTHR23150:SF19">
    <property type="entry name" value="FORMYLGLYCINE-GENERATING ENZYME"/>
    <property type="match status" value="1"/>
</dbReference>
<dbReference type="InterPro" id="IPR016187">
    <property type="entry name" value="CTDL_fold"/>
</dbReference>
<dbReference type="InterPro" id="IPR007110">
    <property type="entry name" value="Ig-like_dom"/>
</dbReference>
<dbReference type="SUPFAM" id="SSF56436">
    <property type="entry name" value="C-type lectin-like"/>
    <property type="match status" value="1"/>
</dbReference>
<dbReference type="RefSeq" id="WP_104981842.1">
    <property type="nucleotide sequence ID" value="NZ_CP012673.1"/>
</dbReference>
<feature type="region of interest" description="Disordered" evidence="1">
    <location>
        <begin position="326"/>
        <end position="367"/>
    </location>
</feature>
<feature type="domain" description="Ig-like" evidence="2">
    <location>
        <begin position="330"/>
        <end position="367"/>
    </location>
</feature>
<accession>A0A2L0EUZ7</accession>
<dbReference type="Gene3D" id="3.90.1580.10">
    <property type="entry name" value="paralog of FGE (formylglycine-generating enzyme)"/>
    <property type="match status" value="1"/>
</dbReference>
<sequence length="367" mass="39091">MAIGAGAALGLVALGARYAPELGALLMPPPGAAPAATPAAPPPADPAAPADALATPGAPARPEEAAAPAPDPRPGPEIPGGAAPRASAAPVVDRFADDPVARAACPADMTLVEGDFCPSIPYICARVAEKGTGHGCPEYARGARCLEPTDRRRFCVDRHEWPNRVGELPRVFVDWHEAKALCASAGKRLCRRSEWILACEGPKRLPYPWGFVRTPSPCNIDRAAIAFDLDAMMDEETREAEVARLWQADPIGSHPDCISAYGAYDLSGNVDEWTDNLADDPATARPATLNGGYWGARAQHVPPHDRRARADVQVLPGRLPLLRRHDRRRPHAGAAAVHRARRREGQRVRLTCASASPSSPPSSSPRW</sequence>
<dbReference type="PANTHER" id="PTHR23150">
    <property type="entry name" value="SULFATASE MODIFYING FACTOR 1, 2"/>
    <property type="match status" value="1"/>
</dbReference>
<dbReference type="GO" id="GO:0120147">
    <property type="term" value="F:formylglycine-generating oxidase activity"/>
    <property type="evidence" value="ECO:0007669"/>
    <property type="project" value="TreeGrafter"/>
</dbReference>
<protein>
    <recommendedName>
        <fullName evidence="2">Ig-like domain-containing protein</fullName>
    </recommendedName>
</protein>
<dbReference type="Pfam" id="PF03781">
    <property type="entry name" value="FGE-sulfatase"/>
    <property type="match status" value="1"/>
</dbReference>
<dbReference type="InterPro" id="IPR005532">
    <property type="entry name" value="SUMF_dom"/>
</dbReference>
<gene>
    <name evidence="3" type="ORF">SOCE26_045690</name>
</gene>
<dbReference type="InterPro" id="IPR042095">
    <property type="entry name" value="SUMF_sf"/>
</dbReference>
<evidence type="ECO:0000259" key="2">
    <source>
        <dbReference type="PROSITE" id="PS50835"/>
    </source>
</evidence>
<organism evidence="3 4">
    <name type="scientific">Sorangium cellulosum</name>
    <name type="common">Polyangium cellulosum</name>
    <dbReference type="NCBI Taxonomy" id="56"/>
    <lineage>
        <taxon>Bacteria</taxon>
        <taxon>Pseudomonadati</taxon>
        <taxon>Myxococcota</taxon>
        <taxon>Polyangia</taxon>
        <taxon>Polyangiales</taxon>
        <taxon>Polyangiaceae</taxon>
        <taxon>Sorangium</taxon>
    </lineage>
</organism>
<dbReference type="InterPro" id="IPR051043">
    <property type="entry name" value="Sulfatase_Mod_Factor_Kinase"/>
</dbReference>
<dbReference type="PROSITE" id="PS50835">
    <property type="entry name" value="IG_LIKE"/>
    <property type="match status" value="1"/>
</dbReference>
<feature type="region of interest" description="Disordered" evidence="1">
    <location>
        <begin position="27"/>
        <end position="86"/>
    </location>
</feature>